<dbReference type="EMBL" id="ABAW02000024">
    <property type="protein sequence ID" value="EDP10500.1"/>
    <property type="molecule type" value="Genomic_DNA"/>
</dbReference>
<reference evidence="1 2" key="1">
    <citation type="submission" date="2007-09" db="EMBL/GenBank/DDBJ databases">
        <title>Draft genome sequence of Eubacterium dolichum (DSM 3991).</title>
        <authorList>
            <person name="Sudarsanam P."/>
            <person name="Ley R."/>
            <person name="Guruge J."/>
            <person name="Turnbaugh P.J."/>
            <person name="Mahowald M."/>
            <person name="Liep D."/>
            <person name="Gordon J."/>
        </authorList>
    </citation>
    <scope>NUCLEOTIDE SEQUENCE [LARGE SCALE GENOMIC DNA]</scope>
    <source>
        <strain evidence="1 2">DSM 3991</strain>
    </source>
</reference>
<proteinExistence type="predicted"/>
<name>A8REB5_9FIRM</name>
<reference evidence="1 2" key="2">
    <citation type="submission" date="2007-09" db="EMBL/GenBank/DDBJ databases">
        <authorList>
            <person name="Fulton L."/>
            <person name="Clifton S."/>
            <person name="Fulton B."/>
            <person name="Xu J."/>
            <person name="Minx P."/>
            <person name="Pepin K.H."/>
            <person name="Johnson M."/>
            <person name="Thiruvilangam P."/>
            <person name="Bhonagiri V."/>
            <person name="Nash W.E."/>
            <person name="Mardis E.R."/>
            <person name="Wilson R.K."/>
        </authorList>
    </citation>
    <scope>NUCLEOTIDE SEQUENCE [LARGE SCALE GENOMIC DNA]</scope>
    <source>
        <strain evidence="1 2">DSM 3991</strain>
    </source>
</reference>
<dbReference type="RefSeq" id="WP_004800410.1">
    <property type="nucleotide sequence ID" value="NZ_DS483477.1"/>
</dbReference>
<dbReference type="HOGENOM" id="CLU_3233731_0_0_9"/>
<dbReference type="GeneID" id="92794540"/>
<sequence length="43" mass="5124">MEVECNTYTLCFYYRKQAIAVRVHVSSKPSKREIRIMVEPLFS</sequence>
<organism evidence="1 2">
    <name type="scientific">Amedibacillus dolichus DSM 3991</name>
    <dbReference type="NCBI Taxonomy" id="428127"/>
    <lineage>
        <taxon>Bacteria</taxon>
        <taxon>Bacillati</taxon>
        <taxon>Bacillota</taxon>
        <taxon>Erysipelotrichia</taxon>
        <taxon>Erysipelotrichales</taxon>
        <taxon>Erysipelotrichaceae</taxon>
        <taxon>Amedibacillus</taxon>
    </lineage>
</organism>
<dbReference type="Proteomes" id="UP000004090">
    <property type="component" value="Unassembled WGS sequence"/>
</dbReference>
<comment type="caution">
    <text evidence="1">The sequence shown here is derived from an EMBL/GenBank/DDBJ whole genome shotgun (WGS) entry which is preliminary data.</text>
</comment>
<accession>A8REB5</accession>
<dbReference type="STRING" id="428127.EUBDOL_01744"/>
<evidence type="ECO:0000313" key="2">
    <source>
        <dbReference type="Proteomes" id="UP000004090"/>
    </source>
</evidence>
<evidence type="ECO:0000313" key="1">
    <source>
        <dbReference type="EMBL" id="EDP10500.1"/>
    </source>
</evidence>
<gene>
    <name evidence="1" type="ORF">EUBDOL_01744</name>
</gene>
<dbReference type="AlphaFoldDB" id="A8REB5"/>
<protein>
    <submittedName>
        <fullName evidence="1">Uncharacterized protein</fullName>
    </submittedName>
</protein>